<sequence length="578" mass="62224">MIDRNLGREAMGQWRLTAIVAGLGMAGGILAVLQAAFLSQIINGVFLEAKDLAAVRQLLIVLAAIIFIRAGSVWLEGVLAFRLATVIKVAVRQRLASHILHLGPVALSHQSGGELINVLGEGVENLEAYFSRYLPQLVRAAIIPALILLVVGPLDITSALIMLVTAPMIPVFMILIGRLAERMNVRQWAVMQYLSAHFLDVLNGLLTLKVFNRSREQAEVIARLSGQFRDATMEVLKVAFLSALALELLATISTALVAVTMGIRLLYGDITFYSAFFVLLLAPEYYLPLRQLGTHFHAGLAGKTSAADIFRLLSLTGGGLTGGSASLPVREKVSIGFREVSFTYPGKDRPAIERLSFHLEPGEKVALVGPSGAGKSTVISLLLGFIVPDAGMITVNNIRLSDMNRSDWLKNVAVVPQRPHLFFGTVAENIRLGKPAAAMDEVMAAARLAGVHDFVLDLPQGYDTVVGEGGRGLSGGEGQRLAIARAFLKDAPVIILDEAASSLDPATESAVQAAMDKLLVGRTALIIAHRLTTVRQVDRILAVSEGKIAESGSHRELMAYKGLYYQLVTAFKGDYDLH</sequence>
<feature type="transmembrane region" description="Helical" evidence="9">
    <location>
        <begin position="58"/>
        <end position="84"/>
    </location>
</feature>
<dbReference type="InterPro" id="IPR027417">
    <property type="entry name" value="P-loop_NTPase"/>
</dbReference>
<dbReference type="AlphaFoldDB" id="A0A348AH06"/>
<dbReference type="GO" id="GO:0042883">
    <property type="term" value="P:cysteine transport"/>
    <property type="evidence" value="ECO:0007669"/>
    <property type="project" value="InterPro"/>
</dbReference>
<gene>
    <name evidence="12" type="primary">cydD</name>
    <name evidence="12" type="ORF">MAMMFC1_01002</name>
</gene>
<dbReference type="GO" id="GO:0140359">
    <property type="term" value="F:ABC-type transporter activity"/>
    <property type="evidence" value="ECO:0007669"/>
    <property type="project" value="InterPro"/>
</dbReference>
<evidence type="ECO:0000256" key="9">
    <source>
        <dbReference type="SAM" id="Phobius"/>
    </source>
</evidence>
<reference evidence="12 13" key="1">
    <citation type="journal article" date="2018" name="Int. J. Syst. Evol. Microbiol.">
        <title>Methylomusa anaerophila gen. nov., sp. nov., an anaerobic methanol-utilizing bacterium isolated from a microbial fuel cell.</title>
        <authorList>
            <person name="Amano N."/>
            <person name="Yamamuro A."/>
            <person name="Miyahara M."/>
            <person name="Kouzuma A."/>
            <person name="Abe T."/>
            <person name="Watanabe K."/>
        </authorList>
    </citation>
    <scope>NUCLEOTIDE SEQUENCE [LARGE SCALE GENOMIC DNA]</scope>
    <source>
        <strain evidence="12 13">MMFC1</strain>
    </source>
</reference>
<dbReference type="Gene3D" id="1.20.1560.10">
    <property type="entry name" value="ABC transporter type 1, transmembrane domain"/>
    <property type="match status" value="1"/>
</dbReference>
<dbReference type="InterPro" id="IPR039421">
    <property type="entry name" value="Type_1_exporter"/>
</dbReference>
<dbReference type="GO" id="GO:0016887">
    <property type="term" value="F:ATP hydrolysis activity"/>
    <property type="evidence" value="ECO:0007669"/>
    <property type="project" value="InterPro"/>
</dbReference>
<dbReference type="GO" id="GO:0005524">
    <property type="term" value="F:ATP binding"/>
    <property type="evidence" value="ECO:0007669"/>
    <property type="project" value="UniProtKB-KW"/>
</dbReference>
<keyword evidence="7 9" id="KW-1133">Transmembrane helix</keyword>
<keyword evidence="3" id="KW-1003">Cell membrane</keyword>
<evidence type="ECO:0000256" key="7">
    <source>
        <dbReference type="ARBA" id="ARBA00022989"/>
    </source>
</evidence>
<accession>A0A348AH06</accession>
<dbReference type="PANTHER" id="PTHR24221:SF590">
    <property type="entry name" value="COMPONENT LINKED WITH THE ASSEMBLY OF CYTOCHROME' TRANSPORT TRANSMEMBRANE ATP-BINDING PROTEIN ABC TRANSPORTER CYDD-RELATED"/>
    <property type="match status" value="1"/>
</dbReference>
<dbReference type="GO" id="GO:0005886">
    <property type="term" value="C:plasma membrane"/>
    <property type="evidence" value="ECO:0007669"/>
    <property type="project" value="UniProtKB-SubCell"/>
</dbReference>
<feature type="transmembrane region" description="Helical" evidence="9">
    <location>
        <begin position="238"/>
        <end position="259"/>
    </location>
</feature>
<evidence type="ECO:0000256" key="3">
    <source>
        <dbReference type="ARBA" id="ARBA00022475"/>
    </source>
</evidence>
<feature type="transmembrane region" description="Helical" evidence="9">
    <location>
        <begin position="265"/>
        <end position="287"/>
    </location>
</feature>
<name>A0A348AH06_9FIRM</name>
<evidence type="ECO:0000259" key="11">
    <source>
        <dbReference type="PROSITE" id="PS50929"/>
    </source>
</evidence>
<dbReference type="InterPro" id="IPR003593">
    <property type="entry name" value="AAA+_ATPase"/>
</dbReference>
<dbReference type="EMBL" id="AP018449">
    <property type="protein sequence ID" value="BBB90354.1"/>
    <property type="molecule type" value="Genomic_DNA"/>
</dbReference>
<keyword evidence="6 12" id="KW-0067">ATP-binding</keyword>
<dbReference type="KEGG" id="mana:MAMMFC1_01002"/>
<evidence type="ECO:0000256" key="1">
    <source>
        <dbReference type="ARBA" id="ARBA00004651"/>
    </source>
</evidence>
<organism evidence="12 13">
    <name type="scientific">Methylomusa anaerophila</name>
    <dbReference type="NCBI Taxonomy" id="1930071"/>
    <lineage>
        <taxon>Bacteria</taxon>
        <taxon>Bacillati</taxon>
        <taxon>Bacillota</taxon>
        <taxon>Negativicutes</taxon>
        <taxon>Selenomonadales</taxon>
        <taxon>Sporomusaceae</taxon>
        <taxon>Methylomusa</taxon>
    </lineage>
</organism>
<dbReference type="SUPFAM" id="SSF52540">
    <property type="entry name" value="P-loop containing nucleoside triphosphate hydrolases"/>
    <property type="match status" value="1"/>
</dbReference>
<protein>
    <submittedName>
        <fullName evidence="12">ATP-binding/permease protein CydD</fullName>
    </submittedName>
</protein>
<dbReference type="RefSeq" id="WP_232035673.1">
    <property type="nucleotide sequence ID" value="NZ_AP018449.1"/>
</dbReference>
<dbReference type="PANTHER" id="PTHR24221">
    <property type="entry name" value="ATP-BINDING CASSETTE SUB-FAMILY B"/>
    <property type="match status" value="1"/>
</dbReference>
<evidence type="ECO:0000256" key="4">
    <source>
        <dbReference type="ARBA" id="ARBA00022692"/>
    </source>
</evidence>
<evidence type="ECO:0000259" key="10">
    <source>
        <dbReference type="PROSITE" id="PS50893"/>
    </source>
</evidence>
<feature type="domain" description="ABC transporter" evidence="10">
    <location>
        <begin position="335"/>
        <end position="570"/>
    </location>
</feature>
<evidence type="ECO:0000256" key="8">
    <source>
        <dbReference type="ARBA" id="ARBA00023136"/>
    </source>
</evidence>
<dbReference type="PROSITE" id="PS50929">
    <property type="entry name" value="ABC_TM1F"/>
    <property type="match status" value="1"/>
</dbReference>
<keyword evidence="4 9" id="KW-0812">Transmembrane</keyword>
<dbReference type="InterPro" id="IPR003439">
    <property type="entry name" value="ABC_transporter-like_ATP-bd"/>
</dbReference>
<feature type="transmembrane region" description="Helical" evidence="9">
    <location>
        <begin position="160"/>
        <end position="180"/>
    </location>
</feature>
<feature type="transmembrane region" description="Helical" evidence="9">
    <location>
        <begin position="137"/>
        <end position="154"/>
    </location>
</feature>
<dbReference type="FunFam" id="3.40.50.300:FF:000221">
    <property type="entry name" value="Multidrug ABC transporter ATP-binding protein"/>
    <property type="match status" value="1"/>
</dbReference>
<comment type="subcellular location">
    <subcellularLocation>
        <location evidence="1">Cell membrane</location>
        <topology evidence="1">Multi-pass membrane protein</topology>
    </subcellularLocation>
</comment>
<dbReference type="Gene3D" id="3.40.50.300">
    <property type="entry name" value="P-loop containing nucleotide triphosphate hydrolases"/>
    <property type="match status" value="1"/>
</dbReference>
<keyword evidence="2" id="KW-0813">Transport</keyword>
<keyword evidence="5" id="KW-0547">Nucleotide-binding</keyword>
<dbReference type="SUPFAM" id="SSF90123">
    <property type="entry name" value="ABC transporter transmembrane region"/>
    <property type="match status" value="1"/>
</dbReference>
<dbReference type="PROSITE" id="PS50893">
    <property type="entry name" value="ABC_TRANSPORTER_2"/>
    <property type="match status" value="1"/>
</dbReference>
<dbReference type="SMART" id="SM00382">
    <property type="entry name" value="AAA"/>
    <property type="match status" value="1"/>
</dbReference>
<dbReference type="InterPro" id="IPR011527">
    <property type="entry name" value="ABC1_TM_dom"/>
</dbReference>
<dbReference type="Proteomes" id="UP000276437">
    <property type="component" value="Chromosome"/>
</dbReference>
<evidence type="ECO:0000313" key="13">
    <source>
        <dbReference type="Proteomes" id="UP000276437"/>
    </source>
</evidence>
<dbReference type="InterPro" id="IPR014216">
    <property type="entry name" value="ABC_transptr_CydD"/>
</dbReference>
<evidence type="ECO:0000256" key="2">
    <source>
        <dbReference type="ARBA" id="ARBA00022448"/>
    </source>
</evidence>
<dbReference type="InterPro" id="IPR036640">
    <property type="entry name" value="ABC1_TM_sf"/>
</dbReference>
<dbReference type="Pfam" id="PF00005">
    <property type="entry name" value="ABC_tran"/>
    <property type="match status" value="1"/>
</dbReference>
<evidence type="ECO:0000313" key="12">
    <source>
        <dbReference type="EMBL" id="BBB90354.1"/>
    </source>
</evidence>
<keyword evidence="13" id="KW-1185">Reference proteome</keyword>
<evidence type="ECO:0000256" key="5">
    <source>
        <dbReference type="ARBA" id="ARBA00022741"/>
    </source>
</evidence>
<dbReference type="Pfam" id="PF00664">
    <property type="entry name" value="ABC_membrane"/>
    <property type="match status" value="1"/>
</dbReference>
<proteinExistence type="predicted"/>
<feature type="transmembrane region" description="Helical" evidence="9">
    <location>
        <begin position="16"/>
        <end position="38"/>
    </location>
</feature>
<dbReference type="NCBIfam" id="TIGR02857">
    <property type="entry name" value="CydD"/>
    <property type="match status" value="1"/>
</dbReference>
<evidence type="ECO:0000256" key="6">
    <source>
        <dbReference type="ARBA" id="ARBA00022840"/>
    </source>
</evidence>
<keyword evidence="8 9" id="KW-0472">Membrane</keyword>
<dbReference type="CDD" id="cd18584">
    <property type="entry name" value="ABC_6TM_AarD_CydD"/>
    <property type="match status" value="1"/>
</dbReference>
<feature type="domain" description="ABC transmembrane type-1" evidence="11">
    <location>
        <begin position="18"/>
        <end position="301"/>
    </location>
</feature>